<dbReference type="PANTHER" id="PTHR48022:SF3">
    <property type="entry name" value="HEXOSE TRANSPORTER PROTEIN (AFU_ORTHOLOGUE AFUA_8G04480)-RELATED"/>
    <property type="match status" value="1"/>
</dbReference>
<keyword evidence="3 6" id="KW-0812">Transmembrane</keyword>
<gene>
    <name evidence="8" type="ORF">FOXB_14307</name>
</gene>
<dbReference type="Pfam" id="PF00083">
    <property type="entry name" value="Sugar_tr"/>
    <property type="match status" value="2"/>
</dbReference>
<dbReference type="SUPFAM" id="SSF103473">
    <property type="entry name" value="MFS general substrate transporter"/>
    <property type="match status" value="1"/>
</dbReference>
<feature type="transmembrane region" description="Helical" evidence="6">
    <location>
        <begin position="320"/>
        <end position="344"/>
    </location>
</feature>
<feature type="transmembrane region" description="Helical" evidence="6">
    <location>
        <begin position="383"/>
        <end position="404"/>
    </location>
</feature>
<dbReference type="GO" id="GO:0016020">
    <property type="term" value="C:membrane"/>
    <property type="evidence" value="ECO:0007669"/>
    <property type="project" value="UniProtKB-SubCell"/>
</dbReference>
<comment type="similarity">
    <text evidence="2">Belongs to the major facilitator superfamily. Sugar transporter (TC 2.A.1.1) family.</text>
</comment>
<dbReference type="InterPro" id="IPR005829">
    <property type="entry name" value="Sugar_transporter_CS"/>
</dbReference>
<proteinExistence type="inferred from homology"/>
<accession>F9G6M5</accession>
<feature type="domain" description="Major facilitator superfamily (MFS) profile" evidence="7">
    <location>
        <begin position="28"/>
        <end position="408"/>
    </location>
</feature>
<evidence type="ECO:0000256" key="4">
    <source>
        <dbReference type="ARBA" id="ARBA00022989"/>
    </source>
</evidence>
<feature type="transmembrane region" description="Helical" evidence="6">
    <location>
        <begin position="64"/>
        <end position="86"/>
    </location>
</feature>
<evidence type="ECO:0000256" key="5">
    <source>
        <dbReference type="ARBA" id="ARBA00023136"/>
    </source>
</evidence>
<feature type="transmembrane region" description="Helical" evidence="6">
    <location>
        <begin position="356"/>
        <end position="377"/>
    </location>
</feature>
<dbReference type="PROSITE" id="PS50850">
    <property type="entry name" value="MFS"/>
    <property type="match status" value="1"/>
</dbReference>
<feature type="transmembrane region" description="Helical" evidence="6">
    <location>
        <begin position="155"/>
        <end position="176"/>
    </location>
</feature>
<evidence type="ECO:0000256" key="6">
    <source>
        <dbReference type="SAM" id="Phobius"/>
    </source>
</evidence>
<dbReference type="InterPro" id="IPR020846">
    <property type="entry name" value="MFS_dom"/>
</dbReference>
<dbReference type="EMBL" id="AFQF01003546">
    <property type="protein sequence ID" value="EGU75168.1"/>
    <property type="molecule type" value="Genomic_DNA"/>
</dbReference>
<evidence type="ECO:0000256" key="3">
    <source>
        <dbReference type="ARBA" id="ARBA00022692"/>
    </source>
</evidence>
<feature type="transmembrane region" description="Helical" evidence="6">
    <location>
        <begin position="285"/>
        <end position="308"/>
    </location>
</feature>
<dbReference type="Gene3D" id="1.20.1250.20">
    <property type="entry name" value="MFS general substrate transporter like domains"/>
    <property type="match status" value="2"/>
</dbReference>
<dbReference type="InterPro" id="IPR005828">
    <property type="entry name" value="MFS_sugar_transport-like"/>
</dbReference>
<evidence type="ECO:0000259" key="7">
    <source>
        <dbReference type="PROSITE" id="PS50850"/>
    </source>
</evidence>
<dbReference type="InterPro" id="IPR036259">
    <property type="entry name" value="MFS_trans_sf"/>
</dbReference>
<protein>
    <recommendedName>
        <fullName evidence="7">Major facilitator superfamily (MFS) profile domain-containing protein</fullName>
    </recommendedName>
</protein>
<dbReference type="GO" id="GO:0005351">
    <property type="term" value="F:carbohydrate:proton symporter activity"/>
    <property type="evidence" value="ECO:0007669"/>
    <property type="project" value="TreeGrafter"/>
</dbReference>
<keyword evidence="5 6" id="KW-0472">Membrane</keyword>
<feature type="transmembrane region" description="Helical" evidence="6">
    <location>
        <begin position="121"/>
        <end position="143"/>
    </location>
</feature>
<dbReference type="PANTHER" id="PTHR48022">
    <property type="entry name" value="PLASTIDIC GLUCOSE TRANSPORTER 4"/>
    <property type="match status" value="1"/>
</dbReference>
<dbReference type="PROSITE" id="PS00217">
    <property type="entry name" value="SUGAR_TRANSPORT_2"/>
    <property type="match status" value="1"/>
</dbReference>
<evidence type="ECO:0000256" key="2">
    <source>
        <dbReference type="ARBA" id="ARBA00010992"/>
    </source>
</evidence>
<name>F9G6M5_FUSOF</name>
<feature type="transmembrane region" description="Helical" evidence="6">
    <location>
        <begin position="188"/>
        <end position="207"/>
    </location>
</feature>
<comment type="caution">
    <text evidence="8">The sequence shown here is derived from an EMBL/GenBank/DDBJ whole genome shotgun (WGS) entry which is preliminary data.</text>
</comment>
<feature type="transmembrane region" description="Helical" evidence="6">
    <location>
        <begin position="98"/>
        <end position="115"/>
    </location>
</feature>
<sequence length="441" mass="48466">MGTVAEVGHGPSHQPWWKTSHLIKLNSIILSLVLFSSANGYDGGLMGSILALDTWNSFMQHPTGAYLGWMTAIYWLGNGLSTPLAAWCSNRYGRKPGLYAGYFFLIIGVGMQAGAPNEKAFTYARLFIGFAAGFLGNSAPVLINEIAYPSHRAIASALFMCGWYVGGTICGWVTFACRVIPNDWSWRIPVLLQIFLPLCALPGFLMAPESPRWYVSVGRLEEATDVIAKYHAGGNRDDPIVSTQMMEIEAAITAEKDAAKTCLNVWNLLWATAAAVSVDRLGRRFLFLTSASVMFLSFVVVTALSASFAKSGASSVGLAVVPFLFIFFAGYDVGLTPFLVAYPCEIWQFSLRSRGLTVAWCTTVASIFFNSFVNAIALDAIQWRYYIVFAVILFIFIFVVYFTYPETRGHTLEQMAVIFDGEDAVPSQAVALEKTDVEEKE</sequence>
<dbReference type="OrthoDB" id="6133115at2759"/>
<evidence type="ECO:0000256" key="1">
    <source>
        <dbReference type="ARBA" id="ARBA00004141"/>
    </source>
</evidence>
<keyword evidence="4 6" id="KW-1133">Transmembrane helix</keyword>
<reference evidence="8" key="1">
    <citation type="journal article" date="2012" name="Mol. Plant Microbe Interact.">
        <title>A highly conserved effector in Fusarium oxysporum is required for full virulence on Arabidopsis.</title>
        <authorList>
            <person name="Thatcher L.F."/>
            <person name="Gardiner D.M."/>
            <person name="Kazan K."/>
            <person name="Manners J."/>
        </authorList>
    </citation>
    <scope>NUCLEOTIDE SEQUENCE [LARGE SCALE GENOMIC DNA]</scope>
    <source>
        <strain evidence="8">Fo5176</strain>
    </source>
</reference>
<comment type="subcellular location">
    <subcellularLocation>
        <location evidence="1">Membrane</location>
        <topology evidence="1">Multi-pass membrane protein</topology>
    </subcellularLocation>
</comment>
<dbReference type="PROSITE" id="PS00216">
    <property type="entry name" value="SUGAR_TRANSPORT_1"/>
    <property type="match status" value="1"/>
</dbReference>
<dbReference type="AlphaFoldDB" id="F9G6M5"/>
<dbReference type="InterPro" id="IPR050360">
    <property type="entry name" value="MFS_Sugar_Transporters"/>
</dbReference>
<feature type="transmembrane region" description="Helical" evidence="6">
    <location>
        <begin position="28"/>
        <end position="52"/>
    </location>
</feature>
<organism evidence="8">
    <name type="scientific">Fusarium oxysporum (strain Fo5176)</name>
    <name type="common">Fusarium vascular wilt</name>
    <dbReference type="NCBI Taxonomy" id="660025"/>
    <lineage>
        <taxon>Eukaryota</taxon>
        <taxon>Fungi</taxon>
        <taxon>Dikarya</taxon>
        <taxon>Ascomycota</taxon>
        <taxon>Pezizomycotina</taxon>
        <taxon>Sordariomycetes</taxon>
        <taxon>Hypocreomycetidae</taxon>
        <taxon>Hypocreales</taxon>
        <taxon>Nectriaceae</taxon>
        <taxon>Fusarium</taxon>
        <taxon>Fusarium oxysporum species complex</taxon>
    </lineage>
</organism>
<evidence type="ECO:0000313" key="8">
    <source>
        <dbReference type="EMBL" id="EGU75168.1"/>
    </source>
</evidence>